<proteinExistence type="predicted"/>
<dbReference type="Proteomes" id="UP001630127">
    <property type="component" value="Unassembled WGS sequence"/>
</dbReference>
<protein>
    <submittedName>
        <fullName evidence="1">Uncharacterized protein</fullName>
    </submittedName>
</protein>
<evidence type="ECO:0000313" key="1">
    <source>
        <dbReference type="EMBL" id="KAL3532078.1"/>
    </source>
</evidence>
<dbReference type="AlphaFoldDB" id="A0ABD3ALN1"/>
<comment type="caution">
    <text evidence="1">The sequence shown here is derived from an EMBL/GenBank/DDBJ whole genome shotgun (WGS) entry which is preliminary data.</text>
</comment>
<sequence length="103" mass="11369">MSSTVNNKDAKELCYMDSGEEEEFFEINLEIVHKIPPSHYCESYFTATSSSHTLLANCLLPVTEVSSAVPTIAKACDRAFSWHADAGSFNGFGLQQCDKETKP</sequence>
<name>A0ABD3ALN1_9GENT</name>
<organism evidence="1 2">
    <name type="scientific">Cinchona calisaya</name>
    <dbReference type="NCBI Taxonomy" id="153742"/>
    <lineage>
        <taxon>Eukaryota</taxon>
        <taxon>Viridiplantae</taxon>
        <taxon>Streptophyta</taxon>
        <taxon>Embryophyta</taxon>
        <taxon>Tracheophyta</taxon>
        <taxon>Spermatophyta</taxon>
        <taxon>Magnoliopsida</taxon>
        <taxon>eudicotyledons</taxon>
        <taxon>Gunneridae</taxon>
        <taxon>Pentapetalae</taxon>
        <taxon>asterids</taxon>
        <taxon>lamiids</taxon>
        <taxon>Gentianales</taxon>
        <taxon>Rubiaceae</taxon>
        <taxon>Cinchonoideae</taxon>
        <taxon>Cinchoneae</taxon>
        <taxon>Cinchona</taxon>
    </lineage>
</organism>
<reference evidence="1 2" key="1">
    <citation type="submission" date="2024-11" db="EMBL/GenBank/DDBJ databases">
        <title>A near-complete genome assembly of Cinchona calisaya.</title>
        <authorList>
            <person name="Lian D.C."/>
            <person name="Zhao X.W."/>
            <person name="Wei L."/>
        </authorList>
    </citation>
    <scope>NUCLEOTIDE SEQUENCE [LARGE SCALE GENOMIC DNA]</scope>
    <source>
        <tissue evidence="1">Nenye</tissue>
    </source>
</reference>
<gene>
    <name evidence="1" type="ORF">ACH5RR_005599</name>
</gene>
<dbReference type="EMBL" id="JBJUIK010000003">
    <property type="protein sequence ID" value="KAL3532078.1"/>
    <property type="molecule type" value="Genomic_DNA"/>
</dbReference>
<keyword evidence="2" id="KW-1185">Reference proteome</keyword>
<accession>A0ABD3ALN1</accession>
<evidence type="ECO:0000313" key="2">
    <source>
        <dbReference type="Proteomes" id="UP001630127"/>
    </source>
</evidence>